<dbReference type="GO" id="GO:0008887">
    <property type="term" value="F:glycerate kinase activity"/>
    <property type="evidence" value="ECO:0007669"/>
    <property type="project" value="UniProtKB-UniRule"/>
</dbReference>
<dbReference type="AlphaFoldDB" id="A0A3S6QZS8"/>
<name>A0A3S6QZS8_9LACO</name>
<dbReference type="Gene3D" id="3.90.1510.10">
    <property type="entry name" value="Glycerate kinase, domain 2"/>
    <property type="match status" value="1"/>
</dbReference>
<evidence type="ECO:0000313" key="5">
    <source>
        <dbReference type="EMBL" id="AUJ31695.1"/>
    </source>
</evidence>
<dbReference type="InterPro" id="IPR036129">
    <property type="entry name" value="Glycerate_kinase_sf"/>
</dbReference>
<dbReference type="Pfam" id="PF02595">
    <property type="entry name" value="Gly_kinase"/>
    <property type="match status" value="1"/>
</dbReference>
<dbReference type="NCBIfam" id="TIGR00045">
    <property type="entry name" value="glycerate kinase"/>
    <property type="match status" value="1"/>
</dbReference>
<protein>
    <submittedName>
        <fullName evidence="5">Glycerate 2-kinase</fullName>
    </submittedName>
</protein>
<comment type="similarity">
    <text evidence="1 4">Belongs to the glycerate kinase type-1 family.</text>
</comment>
<dbReference type="RefSeq" id="WP_148126390.1">
    <property type="nucleotide sequence ID" value="NZ_CP018180.1"/>
</dbReference>
<dbReference type="PANTHER" id="PTHR21599">
    <property type="entry name" value="GLYCERATE KINASE"/>
    <property type="match status" value="1"/>
</dbReference>
<keyword evidence="6" id="KW-1185">Reference proteome</keyword>
<dbReference type="InterPro" id="IPR018193">
    <property type="entry name" value="Glyc_kinase_flavodox-like_fold"/>
</dbReference>
<dbReference type="Gene3D" id="3.40.50.10350">
    <property type="entry name" value="Glycerate kinase, domain 1"/>
    <property type="match status" value="1"/>
</dbReference>
<reference evidence="5 6" key="1">
    <citation type="submission" date="2016-11" db="EMBL/GenBank/DDBJ databases">
        <title>Interaction between Lactobacillus species and yeast in water kefir.</title>
        <authorList>
            <person name="Behr J."/>
            <person name="Xu D."/>
            <person name="Vogel R.F."/>
        </authorList>
    </citation>
    <scope>NUCLEOTIDE SEQUENCE [LARGE SCALE GENOMIC DNA]</scope>
    <source>
        <strain evidence="5 6">TMW 1.1827</strain>
    </source>
</reference>
<dbReference type="InterPro" id="IPR018197">
    <property type="entry name" value="Glycerate_kinase_RE-like"/>
</dbReference>
<dbReference type="Proteomes" id="UP000324497">
    <property type="component" value="Chromosome"/>
</dbReference>
<evidence type="ECO:0000313" key="6">
    <source>
        <dbReference type="Proteomes" id="UP000324497"/>
    </source>
</evidence>
<organism evidence="5 6">
    <name type="scientific">Liquorilactobacillus nagelii</name>
    <dbReference type="NCBI Taxonomy" id="82688"/>
    <lineage>
        <taxon>Bacteria</taxon>
        <taxon>Bacillati</taxon>
        <taxon>Bacillota</taxon>
        <taxon>Bacilli</taxon>
        <taxon>Lactobacillales</taxon>
        <taxon>Lactobacillaceae</taxon>
        <taxon>Liquorilactobacillus</taxon>
    </lineage>
</organism>
<dbReference type="SUPFAM" id="SSF110738">
    <property type="entry name" value="Glycerate kinase I"/>
    <property type="match status" value="1"/>
</dbReference>
<evidence type="ECO:0000256" key="3">
    <source>
        <dbReference type="ARBA" id="ARBA00022777"/>
    </source>
</evidence>
<keyword evidence="3 4" id="KW-0418">Kinase</keyword>
<evidence type="ECO:0000256" key="4">
    <source>
        <dbReference type="PIRNR" id="PIRNR006078"/>
    </source>
</evidence>
<dbReference type="KEGG" id="lng:BSQ50_03455"/>
<evidence type="ECO:0000256" key="2">
    <source>
        <dbReference type="ARBA" id="ARBA00022679"/>
    </source>
</evidence>
<dbReference type="EMBL" id="CP018180">
    <property type="protein sequence ID" value="AUJ31695.1"/>
    <property type="molecule type" value="Genomic_DNA"/>
</dbReference>
<proteinExistence type="inferred from homology"/>
<sequence length="385" mass="40216">MKFVIAPDSFKGSLTAKQAGDAMAIGIKRVFLNQTPEIKVVPQADGGEGTVQSLVDATNGQMLAAKVHDPLGHPIMAHFGVLGNRQTAVIEMSAASGLQYVNYQTRDPRLTSTFGTGELILAALKQDVKEIIIGLGGSATNDGGAGMFQALGGHLLDQRGQELIHGGAALKQLARIDASSLNSRLNQVKIKIASDVTNPLVGPQGASYIFGPQKGATIEIAEQLDLALKHYAAIIKQDLGVEVANLPGAGAAGGLGAGLLAFTAAKMCHGIELVIEYTGLKHQLQQADVVLTGEGKIDLQTKFGKTPFGVAQAAKKLVPQAPVIALVGNIGPGIEQIYQETGIDAIFTTPVGAKSLPRALSEAKHDISLTAENVARLIKKMSNFR</sequence>
<dbReference type="GO" id="GO:0031388">
    <property type="term" value="P:organic acid phosphorylation"/>
    <property type="evidence" value="ECO:0007669"/>
    <property type="project" value="UniProtKB-UniRule"/>
</dbReference>
<accession>A0A3S6QZS8</accession>
<gene>
    <name evidence="5" type="ORF">BSQ50_03455</name>
</gene>
<dbReference type="PANTHER" id="PTHR21599:SF0">
    <property type="entry name" value="GLYCERATE KINASE"/>
    <property type="match status" value="1"/>
</dbReference>
<keyword evidence="2 4" id="KW-0808">Transferase</keyword>
<dbReference type="InterPro" id="IPR004381">
    <property type="entry name" value="Glycerate_kinase"/>
</dbReference>
<evidence type="ECO:0000256" key="1">
    <source>
        <dbReference type="ARBA" id="ARBA00006284"/>
    </source>
</evidence>
<dbReference type="PIRSF" id="PIRSF006078">
    <property type="entry name" value="GlxK"/>
    <property type="match status" value="1"/>
</dbReference>